<dbReference type="RefSeq" id="XP_036635756.1">
    <property type="nucleotide sequence ID" value="XM_036769911.1"/>
</dbReference>
<feature type="domain" description="AIG1-type G" evidence="4">
    <location>
        <begin position="101"/>
        <end position="246"/>
    </location>
</feature>
<evidence type="ECO:0000256" key="3">
    <source>
        <dbReference type="SAM" id="MobiDB-lite"/>
    </source>
</evidence>
<keyword evidence="1" id="KW-0547">Nucleotide-binding</keyword>
<organism evidence="5 6">
    <name type="scientific">Pleurotus ostreatus</name>
    <name type="common">Oyster mushroom</name>
    <name type="synonym">White-rot fungus</name>
    <dbReference type="NCBI Taxonomy" id="5322"/>
    <lineage>
        <taxon>Eukaryota</taxon>
        <taxon>Fungi</taxon>
        <taxon>Dikarya</taxon>
        <taxon>Basidiomycota</taxon>
        <taxon>Agaricomycotina</taxon>
        <taxon>Agaricomycetes</taxon>
        <taxon>Agaricomycetidae</taxon>
        <taxon>Agaricales</taxon>
        <taxon>Pleurotineae</taxon>
        <taxon>Pleurotaceae</taxon>
        <taxon>Pleurotus</taxon>
    </lineage>
</organism>
<dbReference type="OrthoDB" id="2611327at2759"/>
<dbReference type="InterPro" id="IPR006703">
    <property type="entry name" value="G_AIG1"/>
</dbReference>
<feature type="compositionally biased region" description="Low complexity" evidence="3">
    <location>
        <begin position="18"/>
        <end position="33"/>
    </location>
</feature>
<dbReference type="Proteomes" id="UP000623687">
    <property type="component" value="Unassembled WGS sequence"/>
</dbReference>
<dbReference type="PROSITE" id="PS00675">
    <property type="entry name" value="SIGMA54_INTERACT_1"/>
    <property type="match status" value="1"/>
</dbReference>
<evidence type="ECO:0000313" key="5">
    <source>
        <dbReference type="EMBL" id="KAF7439912.1"/>
    </source>
</evidence>
<feature type="region of interest" description="Disordered" evidence="3">
    <location>
        <begin position="1"/>
        <end position="72"/>
    </location>
</feature>
<keyword evidence="2" id="KW-0175">Coiled coil</keyword>
<comment type="caution">
    <text evidence="5">The sequence shown here is derived from an EMBL/GenBank/DDBJ whole genome shotgun (WGS) entry which is preliminary data.</text>
</comment>
<dbReference type="PANTHER" id="PTHR32046:SF12">
    <property type="entry name" value="AIG1-TYPE G DOMAIN-CONTAINING PROTEIN"/>
    <property type="match status" value="1"/>
</dbReference>
<dbReference type="CDD" id="cd00882">
    <property type="entry name" value="Ras_like_GTPase"/>
    <property type="match status" value="1"/>
</dbReference>
<sequence length="610" mass="67781">MSDLLTTSLPVELAQGGAIPTPSNAATPPTSKPDCNPSAPATQPKPDTTPAPPSSNPSPAPAPTPVVAPGPVPPVVRKMPDFPPWVDNSKMTLTPWKKDSLTILLIGETGVGKTAFMDLLANVCAGRVMEDFKVEHKKDNEAGGNGSGSQTNKPKLYHIKCANGYMVHVLDTPGLADTRGTDFDDAHKAAIAETIKDQIETIDCVLILANGTQERLPIPTKYAITVISGMFPSSIVDNMAFIFTMVANSLQFNFKRDGLDVAVRKTKFWAIDNPLAGWVKYQKSLNDEEPPEDFILEDMRETVHATYAKTMKTLNSFFKWVDERKVQPVKEINDLYNMSNKIEASISDVLARITQTEAQKTELIKLQNEMETQKQIKKINVNYTTIINKPFHVHEGTGEVHNTLCCASECYHNCHENCNVSFTLDRDKLGRDCNAFWKQRVGPDGGYICDECGHSSKLHQHYRDKWVVKENIETTEDKIAKEKFLAASSEEDRILVMKQNIDEKLKKLEISMADDEDQLSSICSEYNKLALSGSFVGYISQAILLLQMHEKKMTEEGAPADALARMAERIKSLQKRRDVVEQAMRDKKAKNGVVGYIKDKLNSAKEAFMG</sequence>
<name>A0A8H7DWF9_PLEOS</name>
<feature type="compositionally biased region" description="Pro residues" evidence="3">
    <location>
        <begin position="47"/>
        <end position="72"/>
    </location>
</feature>
<dbReference type="InterPro" id="IPR025662">
    <property type="entry name" value="Sigma_54_int_dom_ATP-bd_1"/>
</dbReference>
<dbReference type="VEuPathDB" id="FungiDB:PC9H_000249"/>
<evidence type="ECO:0000259" key="4">
    <source>
        <dbReference type="Pfam" id="PF04548"/>
    </source>
</evidence>
<evidence type="ECO:0000313" key="6">
    <source>
        <dbReference type="Proteomes" id="UP000623687"/>
    </source>
</evidence>
<evidence type="ECO:0000256" key="1">
    <source>
        <dbReference type="ARBA" id="ARBA00022741"/>
    </source>
</evidence>
<reference evidence="5" key="1">
    <citation type="submission" date="2019-07" db="EMBL/GenBank/DDBJ databases">
        <authorList>
            <person name="Palmer J.M."/>
        </authorList>
    </citation>
    <scope>NUCLEOTIDE SEQUENCE</scope>
    <source>
        <strain evidence="5">PC9</strain>
    </source>
</reference>
<dbReference type="SUPFAM" id="SSF52540">
    <property type="entry name" value="P-loop containing nucleoside triphosphate hydrolases"/>
    <property type="match status" value="1"/>
</dbReference>
<evidence type="ECO:0000256" key="2">
    <source>
        <dbReference type="SAM" id="Coils"/>
    </source>
</evidence>
<keyword evidence="6" id="KW-1185">Reference proteome</keyword>
<dbReference type="EMBL" id="JACETU010000001">
    <property type="protein sequence ID" value="KAF7439912.1"/>
    <property type="molecule type" value="Genomic_DNA"/>
</dbReference>
<dbReference type="Gene3D" id="3.40.50.300">
    <property type="entry name" value="P-loop containing nucleotide triphosphate hydrolases"/>
    <property type="match status" value="1"/>
</dbReference>
<accession>A0A8H7DWF9</accession>
<dbReference type="GO" id="GO:0005525">
    <property type="term" value="F:GTP binding"/>
    <property type="evidence" value="ECO:0007669"/>
    <property type="project" value="InterPro"/>
</dbReference>
<dbReference type="GeneID" id="59370090"/>
<dbReference type="InterPro" id="IPR027417">
    <property type="entry name" value="P-loop_NTPase"/>
</dbReference>
<gene>
    <name evidence="5" type="ORF">PC9H_000249</name>
</gene>
<feature type="coiled-coil region" evidence="2">
    <location>
        <begin position="563"/>
        <end position="590"/>
    </location>
</feature>
<protein>
    <recommendedName>
        <fullName evidence="4">AIG1-type G domain-containing protein</fullName>
    </recommendedName>
</protein>
<dbReference type="AlphaFoldDB" id="A0A8H7DWF9"/>
<proteinExistence type="predicted"/>
<dbReference type="PANTHER" id="PTHR32046">
    <property type="entry name" value="G DOMAIN-CONTAINING PROTEIN"/>
    <property type="match status" value="1"/>
</dbReference>
<dbReference type="Pfam" id="PF04548">
    <property type="entry name" value="AIG1"/>
    <property type="match status" value="1"/>
</dbReference>